<comment type="caution">
    <text evidence="1">The sequence shown here is derived from an EMBL/GenBank/DDBJ whole genome shotgun (WGS) entry which is preliminary data.</text>
</comment>
<gene>
    <name evidence="1" type="ORF">GZH46_02971</name>
</gene>
<protein>
    <submittedName>
        <fullName evidence="1">Uncharacterized protein</fullName>
    </submittedName>
</protein>
<reference evidence="1 2" key="1">
    <citation type="submission" date="2020-10" db="EMBL/GenBank/DDBJ databases">
        <authorList>
            <person name="Klimov P.B."/>
            <person name="Dyachkov S.M."/>
            <person name="Chetverikov P.E."/>
        </authorList>
    </citation>
    <scope>NUCLEOTIDE SEQUENCE [LARGE SCALE GENOMIC DNA]</scope>
    <source>
        <strain evidence="1">BMOC 18-1129-001#AD2665</strain>
        <tissue evidence="1">Entire mites</tissue>
    </source>
</reference>
<evidence type="ECO:0000313" key="2">
    <source>
        <dbReference type="Proteomes" id="UP000825002"/>
    </source>
</evidence>
<evidence type="ECO:0000313" key="1">
    <source>
        <dbReference type="EMBL" id="KAG9508529.1"/>
    </source>
</evidence>
<dbReference type="EMBL" id="JAIFTH010001454">
    <property type="protein sequence ID" value="KAG9508529.1"/>
    <property type="molecule type" value="Genomic_DNA"/>
</dbReference>
<name>A0ABQ7S545_9ACAR</name>
<accession>A0ABQ7S545</accession>
<organism evidence="1 2">
    <name type="scientific">Fragariocoptes setiger</name>
    <dbReference type="NCBI Taxonomy" id="1670756"/>
    <lineage>
        <taxon>Eukaryota</taxon>
        <taxon>Metazoa</taxon>
        <taxon>Ecdysozoa</taxon>
        <taxon>Arthropoda</taxon>
        <taxon>Chelicerata</taxon>
        <taxon>Arachnida</taxon>
        <taxon>Acari</taxon>
        <taxon>Acariformes</taxon>
        <taxon>Trombidiformes</taxon>
        <taxon>Prostigmata</taxon>
        <taxon>Eupodina</taxon>
        <taxon>Eriophyoidea</taxon>
        <taxon>Phytoptidae</taxon>
        <taxon>Fragariocoptes</taxon>
    </lineage>
</organism>
<keyword evidence="2" id="KW-1185">Reference proteome</keyword>
<dbReference type="Proteomes" id="UP000825002">
    <property type="component" value="Unassembled WGS sequence"/>
</dbReference>
<proteinExistence type="predicted"/>
<sequence>MCYSMNRNKHSKLTNINMNKQIILSVALVVLVLVAVVSASGYGGGYGMGYGQNYDRKVGFKTTIYHPYGAVSNRFDHRTYPAYSAGYAAPSYGGDHYAPAPNIQTGLDYIIGDIPKKSYQDGY</sequence>